<dbReference type="PANTHER" id="PTHR42829">
    <property type="entry name" value="NADH-UBIQUINONE OXIDOREDUCTASE CHAIN 5"/>
    <property type="match status" value="1"/>
</dbReference>
<dbReference type="InterPro" id="IPR003945">
    <property type="entry name" value="NU5C-like"/>
</dbReference>
<feature type="transmembrane region" description="Helical" evidence="8">
    <location>
        <begin position="87"/>
        <end position="105"/>
    </location>
</feature>
<comment type="subcellular location">
    <subcellularLocation>
        <location evidence="1">Membrane</location>
        <topology evidence="1">Multi-pass membrane protein</topology>
    </subcellularLocation>
</comment>
<dbReference type="GO" id="GO:0003954">
    <property type="term" value="F:NADH dehydrogenase activity"/>
    <property type="evidence" value="ECO:0007669"/>
    <property type="project" value="TreeGrafter"/>
</dbReference>
<keyword evidence="4 8" id="KW-1133">Transmembrane helix</keyword>
<name>A0AA49K486_9BILA</name>
<keyword evidence="5 8" id="KW-0472">Membrane</keyword>
<geneLocation type="mitochondrion" evidence="10"/>
<dbReference type="GO" id="GO:0008137">
    <property type="term" value="F:NADH dehydrogenase (ubiquinone) activity"/>
    <property type="evidence" value="ECO:0007669"/>
    <property type="project" value="UniProtKB-EC"/>
</dbReference>
<dbReference type="GO" id="GO:0042773">
    <property type="term" value="P:ATP synthesis coupled electron transport"/>
    <property type="evidence" value="ECO:0007669"/>
    <property type="project" value="InterPro"/>
</dbReference>
<feature type="transmembrane region" description="Helical" evidence="8">
    <location>
        <begin position="266"/>
        <end position="283"/>
    </location>
</feature>
<evidence type="ECO:0000259" key="9">
    <source>
        <dbReference type="Pfam" id="PF00361"/>
    </source>
</evidence>
<dbReference type="PRINTS" id="PR01434">
    <property type="entry name" value="NADHDHGNASE5"/>
</dbReference>
<feature type="transmembrane region" description="Helical" evidence="8">
    <location>
        <begin position="485"/>
        <end position="504"/>
    </location>
</feature>
<accession>A0AA49K486</accession>
<feature type="transmembrane region" description="Helical" evidence="8">
    <location>
        <begin position="7"/>
        <end position="33"/>
    </location>
</feature>
<feature type="transmembrane region" description="Helical" evidence="8">
    <location>
        <begin position="415"/>
        <end position="435"/>
    </location>
</feature>
<feature type="transmembrane region" description="Helical" evidence="8">
    <location>
        <begin position="295"/>
        <end position="316"/>
    </location>
</feature>
<evidence type="ECO:0000256" key="3">
    <source>
        <dbReference type="ARBA" id="ARBA00022692"/>
    </source>
</evidence>
<feature type="transmembrane region" description="Helical" evidence="8">
    <location>
        <begin position="328"/>
        <end position="351"/>
    </location>
</feature>
<keyword evidence="10" id="KW-0496">Mitochondrion</keyword>
<gene>
    <name evidence="10" type="primary">nad5</name>
</gene>
<dbReference type="GO" id="GO:0015990">
    <property type="term" value="P:electron transport coupled proton transport"/>
    <property type="evidence" value="ECO:0007669"/>
    <property type="project" value="TreeGrafter"/>
</dbReference>
<evidence type="ECO:0000256" key="7">
    <source>
        <dbReference type="ARBA" id="ARBA00049551"/>
    </source>
</evidence>
<comment type="catalytic activity">
    <reaction evidence="7">
        <text>a ubiquinone + NADH + 5 H(+)(in) = a ubiquinol + NAD(+) + 4 H(+)(out)</text>
        <dbReference type="Rhea" id="RHEA:29091"/>
        <dbReference type="Rhea" id="RHEA-COMP:9565"/>
        <dbReference type="Rhea" id="RHEA-COMP:9566"/>
        <dbReference type="ChEBI" id="CHEBI:15378"/>
        <dbReference type="ChEBI" id="CHEBI:16389"/>
        <dbReference type="ChEBI" id="CHEBI:17976"/>
        <dbReference type="ChEBI" id="CHEBI:57540"/>
        <dbReference type="ChEBI" id="CHEBI:57945"/>
        <dbReference type="EC" id="7.1.1.2"/>
    </reaction>
</comment>
<evidence type="ECO:0000256" key="5">
    <source>
        <dbReference type="ARBA" id="ARBA00023136"/>
    </source>
</evidence>
<proteinExistence type="predicted"/>
<dbReference type="Pfam" id="PF00361">
    <property type="entry name" value="Proton_antipo_M"/>
    <property type="match status" value="1"/>
</dbReference>
<feature type="transmembrane region" description="Helical" evidence="8">
    <location>
        <begin position="53"/>
        <end position="80"/>
    </location>
</feature>
<feature type="transmembrane region" description="Helical" evidence="8">
    <location>
        <begin position="111"/>
        <end position="130"/>
    </location>
</feature>
<feature type="domain" description="NADH:quinone oxidoreductase/Mrp antiporter transmembrane" evidence="9">
    <location>
        <begin position="111"/>
        <end position="381"/>
    </location>
</feature>
<protein>
    <recommendedName>
        <fullName evidence="2">NADH:ubiquinone reductase (H(+)-translocating)</fullName>
        <ecNumber evidence="2">7.1.1.2</ecNumber>
    </recommendedName>
    <alternativeName>
        <fullName evidence="6">NADH dehydrogenase subunit 5</fullName>
    </alternativeName>
</protein>
<organism evidence="10">
    <name type="scientific">Longicollum sp.</name>
    <name type="common">in: thorny-headed worms</name>
    <dbReference type="NCBI Taxonomy" id="3073164"/>
    <lineage>
        <taxon>Eukaryota</taxon>
        <taxon>Metazoa</taxon>
        <taxon>Spiralia</taxon>
        <taxon>Lophotrochozoa</taxon>
        <taxon>Acanthocephala</taxon>
        <taxon>Palaeacanthocephala</taxon>
        <taxon>Echinorhynchida</taxon>
        <taxon>Pomphorhynchidae</taxon>
        <taxon>Longicollum</taxon>
    </lineage>
</organism>
<feature type="transmembrane region" description="Helical" evidence="8">
    <location>
        <begin position="208"/>
        <end position="227"/>
    </location>
</feature>
<feature type="transmembrane region" description="Helical" evidence="8">
    <location>
        <begin position="537"/>
        <end position="554"/>
    </location>
</feature>
<feature type="transmembrane region" description="Helical" evidence="8">
    <location>
        <begin position="455"/>
        <end position="473"/>
    </location>
</feature>
<dbReference type="EC" id="7.1.1.2" evidence="2"/>
<feature type="transmembrane region" description="Helical" evidence="8">
    <location>
        <begin position="371"/>
        <end position="394"/>
    </location>
</feature>
<evidence type="ECO:0000256" key="8">
    <source>
        <dbReference type="SAM" id="Phobius"/>
    </source>
</evidence>
<evidence type="ECO:0000256" key="6">
    <source>
        <dbReference type="ARBA" id="ARBA00031027"/>
    </source>
</evidence>
<evidence type="ECO:0000256" key="1">
    <source>
        <dbReference type="ARBA" id="ARBA00004141"/>
    </source>
</evidence>
<dbReference type="InterPro" id="IPR001750">
    <property type="entry name" value="ND/Mrp_TM"/>
</dbReference>
<dbReference type="PANTHER" id="PTHR42829:SF2">
    <property type="entry name" value="NADH-UBIQUINONE OXIDOREDUCTASE CHAIN 5"/>
    <property type="match status" value="1"/>
</dbReference>
<dbReference type="AlphaFoldDB" id="A0AA49K486"/>
<keyword evidence="3 8" id="KW-0812">Transmembrane</keyword>
<evidence type="ECO:0000313" key="10">
    <source>
        <dbReference type="EMBL" id="WKY96616.1"/>
    </source>
</evidence>
<evidence type="ECO:0000256" key="2">
    <source>
        <dbReference type="ARBA" id="ARBA00012944"/>
    </source>
</evidence>
<dbReference type="EMBL" id="OR215045">
    <property type="protein sequence ID" value="WKY96616.1"/>
    <property type="molecule type" value="Genomic_DNA"/>
</dbReference>
<reference evidence="10" key="1">
    <citation type="submission" date="2023-06" db="EMBL/GenBank/DDBJ databases">
        <title>COMPLETE SEQUENCE AND GENE ORGANIZATION OF THE MITOCHONDRIAL GENOME OF Longicollum sp.</title>
        <authorList>
            <person name="Ren Z."/>
            <person name="Fu P."/>
        </authorList>
    </citation>
    <scope>NUCLEOTIDE SEQUENCE</scope>
</reference>
<feature type="transmembrane region" description="Helical" evidence="8">
    <location>
        <begin position="169"/>
        <end position="187"/>
    </location>
</feature>
<sequence>MLGVSGVINLVLVVLVMSVVMVFLAGQGVMVVLDGFIGVKVESMNMGSGLSMGGYVSVLLLVVGVVSAMVVLFSSVYMIGDSEGGSFILYVYMFIGGMFLLVSAYGSYWGLLGWEFLGVISFMLIGYYGTRVAWGGAFVTMAVNRVGDVAMILVVMVGLVSSGLLGGGVSSNGALFVGVGVLLLVVTKSSQFPCSGWLPLAMAAPTPVSALVHSSTLVIAGVVMAVYLEGIYGWSSGVLGWLVVMGTATLVSSSLSIIWEMDFKKVVALSTSIHLALMVLMLVEVGSRLVLSHMSFHAMFKSLLFVAVGLVILMSSHDQDHRGVMGGSGYFGAVGVVVLSSVWSLVGLMGFSGWVSKDFFMESVLMGGGEGLMWLLCVLVVLSVSVVYSVKLLFMFSEGGPLGVVTGLGWKGSSALAVVMVAMGVISSSLGVMSFNLLDGSEGVGVMSAVEKNLYWGLALLALALVYVFGSGSKGIAGGMFFLQDLYQGALGFMAVVLVCWVSKGEELFSASTGSGVEGLMAGVMKMSAGAMSVVDLWGMVGGLVVVMSGALMVI</sequence>
<evidence type="ECO:0000256" key="4">
    <source>
        <dbReference type="ARBA" id="ARBA00022989"/>
    </source>
</evidence>
<feature type="transmembrane region" description="Helical" evidence="8">
    <location>
        <begin position="239"/>
        <end position="259"/>
    </location>
</feature>
<dbReference type="GO" id="GO:0016020">
    <property type="term" value="C:membrane"/>
    <property type="evidence" value="ECO:0007669"/>
    <property type="project" value="UniProtKB-SubCell"/>
</dbReference>
<feature type="transmembrane region" description="Helical" evidence="8">
    <location>
        <begin position="142"/>
        <end position="163"/>
    </location>
</feature>